<dbReference type="AlphaFoldDB" id="A0A075LTA5"/>
<evidence type="ECO:0000256" key="11">
    <source>
        <dbReference type="PIRSR" id="PIRSR036497-2"/>
    </source>
</evidence>
<dbReference type="eggNOG" id="arCOG01351">
    <property type="taxonomic scope" value="Archaea"/>
</dbReference>
<dbReference type="FunFam" id="3.40.50.720:FF:000554">
    <property type="entry name" value="Homoserine dehydrogenase"/>
    <property type="match status" value="1"/>
</dbReference>
<name>A0A075LTA5_9EURY</name>
<dbReference type="SUPFAM" id="SSF51735">
    <property type="entry name" value="NAD(P)-binding Rossmann-fold domains"/>
    <property type="match status" value="1"/>
</dbReference>
<evidence type="ECO:0000256" key="9">
    <source>
        <dbReference type="ARBA" id="ARBA00023167"/>
    </source>
</evidence>
<reference evidence="14 15" key="2">
    <citation type="journal article" date="2015" name="Genome Announc.">
        <title>Complete Genome Sequence of Hyperthermophilic Piezophilic Archaeon Palaeococcus pacificus DY20341T, Isolated from Deep-Sea Hydrothermal Sediments.</title>
        <authorList>
            <person name="Zeng X."/>
            <person name="Jebbar M."/>
            <person name="Shao Z."/>
        </authorList>
    </citation>
    <scope>NUCLEOTIDE SEQUENCE [LARGE SCALE GENOMIC DNA]</scope>
    <source>
        <strain evidence="14 15">DY20341</strain>
    </source>
</reference>
<dbReference type="InterPro" id="IPR022697">
    <property type="entry name" value="HDH_short"/>
</dbReference>
<dbReference type="OrthoDB" id="4488at2157"/>
<evidence type="ECO:0000256" key="3">
    <source>
        <dbReference type="ARBA" id="ARBA00006753"/>
    </source>
</evidence>
<evidence type="ECO:0000313" key="14">
    <source>
        <dbReference type="EMBL" id="AIF69182.1"/>
    </source>
</evidence>
<comment type="pathway">
    <text evidence="1">Amino-acid biosynthesis; L-threonine biosynthesis; L-threonine from L-aspartate: step 3/5.</text>
</comment>
<dbReference type="EMBL" id="CP006019">
    <property type="protein sequence ID" value="AIF69182.1"/>
    <property type="molecule type" value="Genomic_DNA"/>
</dbReference>
<evidence type="ECO:0000256" key="5">
    <source>
        <dbReference type="ARBA" id="ARBA00013376"/>
    </source>
</evidence>
<evidence type="ECO:0000256" key="8">
    <source>
        <dbReference type="ARBA" id="ARBA00023002"/>
    </source>
</evidence>
<dbReference type="PANTHER" id="PTHR43331">
    <property type="entry name" value="HOMOSERINE DEHYDROGENASE"/>
    <property type="match status" value="1"/>
</dbReference>
<keyword evidence="11" id="KW-0521">NADP</keyword>
<reference evidence="15" key="1">
    <citation type="submission" date="2013-06" db="EMBL/GenBank/DDBJ databases">
        <title>Complete Genome Sequence of Hyperthermophilic Palaeococcus pacificus DY20341T, Isolated from a Deep-Sea Hydrothermal Sediments.</title>
        <authorList>
            <person name="Zeng X."/>
            <person name="Shao Z."/>
        </authorList>
    </citation>
    <scope>NUCLEOTIDE SEQUENCE [LARGE SCALE GENOMIC DNA]</scope>
    <source>
        <strain evidence="15">DY20341</strain>
    </source>
</reference>
<keyword evidence="9" id="KW-0486">Methionine biosynthesis</keyword>
<feature type="binding site" evidence="11">
    <location>
        <begin position="9"/>
        <end position="14"/>
    </location>
    <ligand>
        <name>NADP(+)</name>
        <dbReference type="ChEBI" id="CHEBI:58349"/>
    </ligand>
</feature>
<dbReference type="GO" id="GO:0009088">
    <property type="term" value="P:threonine biosynthetic process"/>
    <property type="evidence" value="ECO:0007669"/>
    <property type="project" value="UniProtKB-UniPathway"/>
</dbReference>
<dbReference type="NCBIfam" id="NF006235">
    <property type="entry name" value="PRK08374.1"/>
    <property type="match status" value="1"/>
</dbReference>
<comment type="pathway">
    <text evidence="2">Amino-acid biosynthesis; L-methionine biosynthesis via de novo pathway; L-homoserine from L-aspartate: step 3/3.</text>
</comment>
<dbReference type="PANTHER" id="PTHR43331:SF1">
    <property type="entry name" value="HOMOSERINE DEHYDROGENASE"/>
    <property type="match status" value="1"/>
</dbReference>
<feature type="binding site" evidence="11">
    <location>
        <position position="208"/>
    </location>
    <ligand>
        <name>L-homoserine</name>
        <dbReference type="ChEBI" id="CHEBI:57476"/>
    </ligand>
</feature>
<evidence type="ECO:0000256" key="4">
    <source>
        <dbReference type="ARBA" id="ARBA00013213"/>
    </source>
</evidence>
<evidence type="ECO:0000256" key="7">
    <source>
        <dbReference type="ARBA" id="ARBA00022697"/>
    </source>
</evidence>
<dbReference type="GO" id="GO:0009086">
    <property type="term" value="P:methionine biosynthetic process"/>
    <property type="evidence" value="ECO:0007669"/>
    <property type="project" value="UniProtKB-KW"/>
</dbReference>
<feature type="active site" description="Proton donor" evidence="10">
    <location>
        <position position="223"/>
    </location>
</feature>
<dbReference type="NCBIfam" id="NF004976">
    <property type="entry name" value="PRK06349.1"/>
    <property type="match status" value="1"/>
</dbReference>
<evidence type="ECO:0000256" key="10">
    <source>
        <dbReference type="PIRSR" id="PIRSR036497-1"/>
    </source>
</evidence>
<feature type="binding site" evidence="11">
    <location>
        <position position="124"/>
    </location>
    <ligand>
        <name>NADPH</name>
        <dbReference type="ChEBI" id="CHEBI:57783"/>
    </ligand>
</feature>
<sequence length="333" mass="36761">MLISLSLLGFGNVGRGVAQVLLEKKEWFRRKYGLEFRVVSISDSSATIWDESGIDLMEALEVKKTFGSLSYWGDEYSIYHLSPIDVARKVESDVFIDVTPANPEAYKWYMEAFRMGRHVVTSNKPPLVFHYVELIQEAAMRGVNYRFEATVMAGTPIITLLQESLLGDEVDSIEGVFNGTTTFILSEMEKGLTFDEALKKAQALGIAEANPDVDIKGFDAAYKATILHNVAFEPMSFKKVEIRGIDDVSPEDIKRAKAQGNVIRLVAKIEKKRVSVEPVEIPKTSPLAVYGTSNVAVIKSDLMGEIVLRGAGAGVKETASAVVSDIIKCVKRE</sequence>
<dbReference type="STRING" id="1343739.PAP_03820"/>
<evidence type="ECO:0000313" key="15">
    <source>
        <dbReference type="Proteomes" id="UP000027981"/>
    </source>
</evidence>
<dbReference type="GO" id="GO:0050661">
    <property type="term" value="F:NADP binding"/>
    <property type="evidence" value="ECO:0007669"/>
    <property type="project" value="InterPro"/>
</dbReference>
<dbReference type="EC" id="1.1.1.3" evidence="4"/>
<dbReference type="UniPathway" id="UPA00050">
    <property type="reaction ID" value="UER00063"/>
</dbReference>
<dbReference type="UniPathway" id="UPA00051">
    <property type="reaction ID" value="UER00465"/>
</dbReference>
<comment type="similarity">
    <text evidence="3">Belongs to the homoserine dehydrogenase family.</text>
</comment>
<dbReference type="GO" id="GO:0004412">
    <property type="term" value="F:homoserine dehydrogenase activity"/>
    <property type="evidence" value="ECO:0007669"/>
    <property type="project" value="UniProtKB-EC"/>
</dbReference>
<organism evidence="14 15">
    <name type="scientific">Palaeococcus pacificus DY20341</name>
    <dbReference type="NCBI Taxonomy" id="1343739"/>
    <lineage>
        <taxon>Archaea</taxon>
        <taxon>Methanobacteriati</taxon>
        <taxon>Methanobacteriota</taxon>
        <taxon>Thermococci</taxon>
        <taxon>Thermococcales</taxon>
        <taxon>Thermococcaceae</taxon>
        <taxon>Palaeococcus</taxon>
    </lineage>
</organism>
<feature type="domain" description="Aspartate/homoserine dehydrogenase NAD-binding" evidence="13">
    <location>
        <begin position="9"/>
        <end position="148"/>
    </location>
</feature>
<keyword evidence="7" id="KW-0791">Threonine biosynthesis</keyword>
<dbReference type="Pfam" id="PF03447">
    <property type="entry name" value="NAD_binding_3"/>
    <property type="match status" value="1"/>
</dbReference>
<dbReference type="Gene3D" id="3.30.360.10">
    <property type="entry name" value="Dihydrodipicolinate Reductase, domain 2"/>
    <property type="match status" value="1"/>
</dbReference>
<dbReference type="InterPro" id="IPR019811">
    <property type="entry name" value="HDH_CS"/>
</dbReference>
<dbReference type="HOGENOM" id="CLU_009116_1_2_2"/>
<dbReference type="RefSeq" id="WP_048164769.1">
    <property type="nucleotide sequence ID" value="NZ_CP006019.1"/>
</dbReference>
<evidence type="ECO:0000256" key="1">
    <source>
        <dbReference type="ARBA" id="ARBA00005056"/>
    </source>
</evidence>
<evidence type="ECO:0000259" key="13">
    <source>
        <dbReference type="Pfam" id="PF03447"/>
    </source>
</evidence>
<dbReference type="InterPro" id="IPR036291">
    <property type="entry name" value="NAD(P)-bd_dom_sf"/>
</dbReference>
<dbReference type="FunFam" id="3.30.360.10:FF:000005">
    <property type="entry name" value="Homoserine dehydrogenase"/>
    <property type="match status" value="1"/>
</dbReference>
<dbReference type="KEGG" id="ppac:PAP_03820"/>
<feature type="domain" description="Homoserine dehydrogenase catalytic" evidence="12">
    <location>
        <begin position="156"/>
        <end position="327"/>
    </location>
</feature>
<dbReference type="PIRSF" id="PIRSF036497">
    <property type="entry name" value="HDH_short"/>
    <property type="match status" value="1"/>
</dbReference>
<proteinExistence type="inferred from homology"/>
<feature type="binding site" evidence="11">
    <location>
        <position position="99"/>
    </location>
    <ligand>
        <name>NADPH</name>
        <dbReference type="ChEBI" id="CHEBI:57783"/>
    </ligand>
</feature>
<accession>A0A075LTA5</accession>
<dbReference type="SUPFAM" id="SSF55347">
    <property type="entry name" value="Glyceraldehyde-3-phosphate dehydrogenase-like, C-terminal domain"/>
    <property type="match status" value="1"/>
</dbReference>
<evidence type="ECO:0000256" key="2">
    <source>
        <dbReference type="ARBA" id="ARBA00005062"/>
    </source>
</evidence>
<evidence type="ECO:0000256" key="6">
    <source>
        <dbReference type="ARBA" id="ARBA00022605"/>
    </source>
</evidence>
<dbReference type="InterPro" id="IPR001342">
    <property type="entry name" value="HDH_cat"/>
</dbReference>
<keyword evidence="15" id="KW-1185">Reference proteome</keyword>
<dbReference type="InterPro" id="IPR005106">
    <property type="entry name" value="Asp/hSer_DH_NAD-bd"/>
</dbReference>
<keyword evidence="6" id="KW-0028">Amino-acid biosynthesis</keyword>
<gene>
    <name evidence="14" type="ORF">PAP_03820</name>
</gene>
<protein>
    <recommendedName>
        <fullName evidence="5">Homoserine dehydrogenase</fullName>
        <ecNumber evidence="4">1.1.1.3</ecNumber>
    </recommendedName>
</protein>
<dbReference type="GeneID" id="24841890"/>
<dbReference type="Proteomes" id="UP000027981">
    <property type="component" value="Chromosome"/>
</dbReference>
<evidence type="ECO:0000259" key="12">
    <source>
        <dbReference type="Pfam" id="PF00742"/>
    </source>
</evidence>
<dbReference type="PROSITE" id="PS01042">
    <property type="entry name" value="HOMOSER_DHGENASE"/>
    <property type="match status" value="1"/>
</dbReference>
<dbReference type="Gene3D" id="3.40.50.720">
    <property type="entry name" value="NAD(P)-binding Rossmann-like Domain"/>
    <property type="match status" value="1"/>
</dbReference>
<keyword evidence="8" id="KW-0560">Oxidoreductase</keyword>
<dbReference type="Pfam" id="PF00742">
    <property type="entry name" value="Homoserine_dh"/>
    <property type="match status" value="1"/>
</dbReference>